<evidence type="ECO:0000313" key="1">
    <source>
        <dbReference type="EMBL" id="TXL72919.1"/>
    </source>
</evidence>
<name>A0A5C8PGW8_9HYPH</name>
<dbReference type="OrthoDB" id="7376551at2"/>
<comment type="caution">
    <text evidence="1">The sequence shown here is derived from an EMBL/GenBank/DDBJ whole genome shotgun (WGS) entry which is preliminary data.</text>
</comment>
<dbReference type="AlphaFoldDB" id="A0A5C8PGW8"/>
<dbReference type="Proteomes" id="UP000321638">
    <property type="component" value="Unassembled WGS sequence"/>
</dbReference>
<protein>
    <submittedName>
        <fullName evidence="1">Uncharacterized protein</fullName>
    </submittedName>
</protein>
<accession>A0A5C8PGW8</accession>
<gene>
    <name evidence="1" type="ORF">FHP25_23330</name>
</gene>
<evidence type="ECO:0000313" key="2">
    <source>
        <dbReference type="Proteomes" id="UP000321638"/>
    </source>
</evidence>
<proteinExistence type="predicted"/>
<dbReference type="EMBL" id="VDUZ01000029">
    <property type="protein sequence ID" value="TXL72919.1"/>
    <property type="molecule type" value="Genomic_DNA"/>
</dbReference>
<sequence>MRQHTLRDGVLCRIGRHLEAGAARMRLVRPIAACTSLLGILALTGCGECPGAPASAASDNGQPPSSELARCEALYAQYWRYMPVNNRFVRISYAGILEAEAAVENCRHGNTKDGIATLRQKVGSGGCG</sequence>
<keyword evidence="2" id="KW-1185">Reference proteome</keyword>
<organism evidence="1 2">
    <name type="scientific">Vineibacter terrae</name>
    <dbReference type="NCBI Taxonomy" id="2586908"/>
    <lineage>
        <taxon>Bacteria</taxon>
        <taxon>Pseudomonadati</taxon>
        <taxon>Pseudomonadota</taxon>
        <taxon>Alphaproteobacteria</taxon>
        <taxon>Hyphomicrobiales</taxon>
        <taxon>Vineibacter</taxon>
    </lineage>
</organism>
<reference evidence="1 2" key="1">
    <citation type="submission" date="2019-06" db="EMBL/GenBank/DDBJ databases">
        <title>New taxonomy in bacterial strain CC-CFT640, isolated from vineyard.</title>
        <authorList>
            <person name="Lin S.-Y."/>
            <person name="Tsai C.-F."/>
            <person name="Young C.-C."/>
        </authorList>
    </citation>
    <scope>NUCLEOTIDE SEQUENCE [LARGE SCALE GENOMIC DNA]</scope>
    <source>
        <strain evidence="1 2">CC-CFT640</strain>
    </source>
</reference>
<dbReference type="RefSeq" id="WP_147849388.1">
    <property type="nucleotide sequence ID" value="NZ_VDUZ01000029.1"/>
</dbReference>